<keyword evidence="1" id="KW-0472">Membrane</keyword>
<dbReference type="OrthoDB" id="2756618at2759"/>
<proteinExistence type="predicted"/>
<dbReference type="RefSeq" id="XP_024344241.1">
    <property type="nucleotide sequence ID" value="XM_024478147.1"/>
</dbReference>
<keyword evidence="1" id="KW-0812">Transmembrane</keyword>
<feature type="transmembrane region" description="Helical" evidence="1">
    <location>
        <begin position="131"/>
        <end position="153"/>
    </location>
</feature>
<evidence type="ECO:0000313" key="3">
    <source>
        <dbReference type="Proteomes" id="UP000194127"/>
    </source>
</evidence>
<accession>A0A1X6NFN0</accession>
<evidence type="ECO:0000313" key="2">
    <source>
        <dbReference type="EMBL" id="OSX67447.1"/>
    </source>
</evidence>
<reference evidence="2 3" key="1">
    <citation type="submission" date="2017-04" db="EMBL/GenBank/DDBJ databases">
        <title>Genome Sequence of the Model Brown-Rot Fungus Postia placenta SB12.</title>
        <authorList>
            <consortium name="DOE Joint Genome Institute"/>
            <person name="Gaskell J."/>
            <person name="Kersten P."/>
            <person name="Larrondo L.F."/>
            <person name="Canessa P."/>
            <person name="Martinez D."/>
            <person name="Hibbett D."/>
            <person name="Schmoll M."/>
            <person name="Kubicek C.P."/>
            <person name="Martinez A.T."/>
            <person name="Yadav J."/>
            <person name="Master E."/>
            <person name="Magnuson J.K."/>
            <person name="James T."/>
            <person name="Yaver D."/>
            <person name="Berka R."/>
            <person name="Labutti K."/>
            <person name="Lipzen A."/>
            <person name="Aerts A."/>
            <person name="Barry K."/>
            <person name="Henrissat B."/>
            <person name="Blanchette R."/>
            <person name="Grigoriev I."/>
            <person name="Cullen D."/>
        </authorList>
    </citation>
    <scope>NUCLEOTIDE SEQUENCE [LARGE SCALE GENOMIC DNA]</scope>
    <source>
        <strain evidence="2 3">MAD-698-R-SB12</strain>
    </source>
</reference>
<dbReference type="Proteomes" id="UP000194127">
    <property type="component" value="Unassembled WGS sequence"/>
</dbReference>
<dbReference type="STRING" id="670580.A0A1X6NFN0"/>
<dbReference type="GeneID" id="36323097"/>
<dbReference type="EMBL" id="KZ110591">
    <property type="protein sequence ID" value="OSX67447.1"/>
    <property type="molecule type" value="Genomic_DNA"/>
</dbReference>
<evidence type="ECO:0000256" key="1">
    <source>
        <dbReference type="SAM" id="Phobius"/>
    </source>
</evidence>
<feature type="transmembrane region" description="Helical" evidence="1">
    <location>
        <begin position="160"/>
        <end position="179"/>
    </location>
</feature>
<feature type="transmembrane region" description="Helical" evidence="1">
    <location>
        <begin position="216"/>
        <end position="237"/>
    </location>
</feature>
<name>A0A1X6NFN0_9APHY</name>
<protein>
    <submittedName>
        <fullName evidence="2">Uncharacterized protein</fullName>
    </submittedName>
</protein>
<keyword evidence="3" id="KW-1185">Reference proteome</keyword>
<keyword evidence="1" id="KW-1133">Transmembrane helix</keyword>
<sequence length="301" mass="34018">MSSSIITGPLDASMPIFTEMHRFKHSISSIECYLFALIDCCAPYHTMPQSSIISVNLATIAIESMLYGIFLVLAVSALYLHLSRARSHQSSFYWVHWILTVTRLFAAFVHIHKERDSVDYLTNLSSATEIVKTAFFFVTLMISDVLFIYRLWIVWSCNKYIIILPVCTFLGLCAQRTVVTVVESAALYSYSIFDQRLDCRAYTIFYFLSYQLRSNIQYTAIDTLCTVCGITFMLVNVRVGLGWAQRAQSPTSPSTRHSSSGSNMTSFRMRPVAVNITKVVDETYDTQSAQKITVGESILPV</sequence>
<feature type="transmembrane region" description="Helical" evidence="1">
    <location>
        <begin position="57"/>
        <end position="80"/>
    </location>
</feature>
<organism evidence="2 3">
    <name type="scientific">Postia placenta MAD-698-R-SB12</name>
    <dbReference type="NCBI Taxonomy" id="670580"/>
    <lineage>
        <taxon>Eukaryota</taxon>
        <taxon>Fungi</taxon>
        <taxon>Dikarya</taxon>
        <taxon>Basidiomycota</taxon>
        <taxon>Agaricomycotina</taxon>
        <taxon>Agaricomycetes</taxon>
        <taxon>Polyporales</taxon>
        <taxon>Adustoporiaceae</taxon>
        <taxon>Rhodonia</taxon>
    </lineage>
</organism>
<dbReference type="AlphaFoldDB" id="A0A1X6NFN0"/>
<gene>
    <name evidence="2" type="ORF">POSPLADRAFT_1042660</name>
</gene>
<feature type="transmembrane region" description="Helical" evidence="1">
    <location>
        <begin position="92"/>
        <end position="111"/>
    </location>
</feature>